<dbReference type="InterPro" id="IPR002020">
    <property type="entry name" value="Citrate_synthase"/>
</dbReference>
<accession>A0ABZ0SLL0</accession>
<protein>
    <recommendedName>
        <fullName evidence="3">citrate synthase (unknown stereospecificity)</fullName>
        <ecNumber evidence="3">2.3.3.16</ecNumber>
    </recommendedName>
</protein>
<evidence type="ECO:0000256" key="3">
    <source>
        <dbReference type="ARBA" id="ARBA00012972"/>
    </source>
</evidence>
<gene>
    <name evidence="5" type="ORF">SM116_03065</name>
</gene>
<comment type="pathway">
    <text evidence="1">Carbohydrate metabolism; tricarboxylic acid cycle.</text>
</comment>
<dbReference type="SUPFAM" id="SSF48256">
    <property type="entry name" value="Citrate synthase"/>
    <property type="match status" value="1"/>
</dbReference>
<reference evidence="5 6" key="1">
    <citation type="submission" date="2023-11" db="EMBL/GenBank/DDBJ databases">
        <title>Genome sequence of Microbacterium rhizosphaerae KACC 19337.</title>
        <authorList>
            <person name="Choi H."/>
            <person name="Kim S."/>
            <person name="Kim Y."/>
            <person name="Kwon S.-W."/>
            <person name="Heo J."/>
        </authorList>
    </citation>
    <scope>NUCLEOTIDE SEQUENCE [LARGE SCALE GENOMIC DNA]</scope>
    <source>
        <strain evidence="5 6">KACC 19337</strain>
    </source>
</reference>
<evidence type="ECO:0000256" key="1">
    <source>
        <dbReference type="ARBA" id="ARBA00005163"/>
    </source>
</evidence>
<dbReference type="PRINTS" id="PR00143">
    <property type="entry name" value="CITRTSNTHASE"/>
</dbReference>
<evidence type="ECO:0000256" key="2">
    <source>
        <dbReference type="ARBA" id="ARBA00010566"/>
    </source>
</evidence>
<organism evidence="5 6">
    <name type="scientific">Microbacterium rhizosphaerae</name>
    <dbReference type="NCBI Taxonomy" id="1678237"/>
    <lineage>
        <taxon>Bacteria</taxon>
        <taxon>Bacillati</taxon>
        <taxon>Actinomycetota</taxon>
        <taxon>Actinomycetes</taxon>
        <taxon>Micrococcales</taxon>
        <taxon>Microbacteriaceae</taxon>
        <taxon>Microbacterium</taxon>
    </lineage>
</organism>
<evidence type="ECO:0000313" key="5">
    <source>
        <dbReference type="EMBL" id="WPR90282.1"/>
    </source>
</evidence>
<dbReference type="Gene3D" id="1.10.230.10">
    <property type="entry name" value="Cytochrome P450-Terp, domain 2"/>
    <property type="match status" value="1"/>
</dbReference>
<dbReference type="RefSeq" id="WP_320942994.1">
    <property type="nucleotide sequence ID" value="NZ_BAABEU010000011.1"/>
</dbReference>
<evidence type="ECO:0000256" key="4">
    <source>
        <dbReference type="ARBA" id="ARBA00022679"/>
    </source>
</evidence>
<keyword evidence="6" id="KW-1185">Reference proteome</keyword>
<dbReference type="InterPro" id="IPR036969">
    <property type="entry name" value="Citrate_synthase_sf"/>
</dbReference>
<sequence length="400" mass="42057">MDADAPRLTAAQAASRLGVKPQSLYAYVSRGWITRVRDANGSSFDPLEIEAFASQRARRTPAVTSAGGAPLMVLDTDIALIEDDRLYLRGRAADDLAREYAFDAVAAWLWGEPLRAQRRLGVGEETVDAARALLAHLPATASWIDRAVVAVRGLAIADPLRDDVDVSALPRVGEAIVAGLPRALGPVGAAPTVPDALWRALSGRAPSPAERAALNAAMVLSIDHDLAVSTFAGRIAASARASGYAVVTAALGAFDSPLHGTASVAAAQLIDRVAAGAPPELAIRTQLQTLGRRVPGFGQPLYAGIDARAACLLEFIEALPQGPVVLQAVDGLRHAMRSTRLQPNVDLALGALAVAADLPHDAGALVFAVARSAGWIAHAQREYEERPLRLRPHGRYTGPR</sequence>
<dbReference type="Gene3D" id="1.10.580.10">
    <property type="entry name" value="Citrate Synthase, domain 1"/>
    <property type="match status" value="1"/>
</dbReference>
<proteinExistence type="inferred from homology"/>
<comment type="similarity">
    <text evidence="2">Belongs to the citrate synthase family.</text>
</comment>
<keyword evidence="4" id="KW-0808">Transferase</keyword>
<dbReference type="EMBL" id="CP139368">
    <property type="protein sequence ID" value="WPR90282.1"/>
    <property type="molecule type" value="Genomic_DNA"/>
</dbReference>
<dbReference type="PANTHER" id="PTHR11739">
    <property type="entry name" value="CITRATE SYNTHASE"/>
    <property type="match status" value="1"/>
</dbReference>
<evidence type="ECO:0000313" key="6">
    <source>
        <dbReference type="Proteomes" id="UP001323798"/>
    </source>
</evidence>
<name>A0ABZ0SLL0_9MICO</name>
<dbReference type="Pfam" id="PF00285">
    <property type="entry name" value="Citrate_synt"/>
    <property type="match status" value="1"/>
</dbReference>
<dbReference type="InterPro" id="IPR016142">
    <property type="entry name" value="Citrate_synth-like_lrg_a-sub"/>
</dbReference>
<dbReference type="InterPro" id="IPR016143">
    <property type="entry name" value="Citrate_synth-like_sm_a-sub"/>
</dbReference>
<dbReference type="EC" id="2.3.3.16" evidence="3"/>
<dbReference type="PANTHER" id="PTHR11739:SF4">
    <property type="entry name" value="CITRATE SYNTHASE, PEROXISOMAL"/>
    <property type="match status" value="1"/>
</dbReference>
<dbReference type="Proteomes" id="UP001323798">
    <property type="component" value="Chromosome"/>
</dbReference>